<dbReference type="Pfam" id="PF19838">
    <property type="entry name" value="LptD_2"/>
    <property type="match status" value="1"/>
</dbReference>
<dbReference type="InterPro" id="IPR020889">
    <property type="entry name" value="LipoPS_assembly_LptD"/>
</dbReference>
<keyword evidence="1" id="KW-0998">Cell outer membrane</keyword>
<evidence type="ECO:0000313" key="4">
    <source>
        <dbReference type="EMBL" id="MDA7419219.1"/>
    </source>
</evidence>
<comment type="subcellular location">
    <subcellularLocation>
        <location evidence="1">Cell outer membrane</location>
    </subcellularLocation>
</comment>
<proteinExistence type="inferred from homology"/>
<evidence type="ECO:0000256" key="1">
    <source>
        <dbReference type="HAMAP-Rule" id="MF_01411"/>
    </source>
</evidence>
<evidence type="ECO:0000313" key="5">
    <source>
        <dbReference type="Proteomes" id="UP001212602"/>
    </source>
</evidence>
<dbReference type="Proteomes" id="UP001212602">
    <property type="component" value="Unassembled WGS sequence"/>
</dbReference>
<keyword evidence="5" id="KW-1185">Reference proteome</keyword>
<protein>
    <recommendedName>
        <fullName evidence="1">LPS-assembly protein LptD</fullName>
    </recommendedName>
</protein>
<dbReference type="InterPro" id="IPR007543">
    <property type="entry name" value="LptD_C"/>
</dbReference>
<comment type="function">
    <text evidence="1">Together with LptE, is involved in the assembly of lipopolysaccharide (LPS) at the surface of the outer membrane.</text>
</comment>
<feature type="domain" description="LPS-assembly protein LptD central" evidence="3">
    <location>
        <begin position="206"/>
        <end position="303"/>
    </location>
</feature>
<dbReference type="GO" id="GO:1990351">
    <property type="term" value="C:transporter complex"/>
    <property type="evidence" value="ECO:0007669"/>
    <property type="project" value="TreeGrafter"/>
</dbReference>
<dbReference type="InterPro" id="IPR045659">
    <property type="entry name" value="LptD_2"/>
</dbReference>
<name>A0AAE3NGF5_9BURK</name>
<dbReference type="HAMAP" id="MF_01411">
    <property type="entry name" value="LPS_assembly_LptD"/>
    <property type="match status" value="1"/>
</dbReference>
<comment type="similarity">
    <text evidence="1">Belongs to the LptD family.</text>
</comment>
<accession>A0AAE3NGF5</accession>
<dbReference type="AlphaFoldDB" id="A0AAE3NGF5"/>
<dbReference type="InterPro" id="IPR050218">
    <property type="entry name" value="LptD"/>
</dbReference>
<organism evidence="4 5">
    <name type="scientific">Xenophilus arseniciresistens</name>
    <dbReference type="NCBI Taxonomy" id="1283306"/>
    <lineage>
        <taxon>Bacteria</taxon>
        <taxon>Pseudomonadati</taxon>
        <taxon>Pseudomonadota</taxon>
        <taxon>Betaproteobacteria</taxon>
        <taxon>Burkholderiales</taxon>
        <taxon>Comamonadaceae</taxon>
        <taxon>Xenophilus</taxon>
    </lineage>
</organism>
<dbReference type="GO" id="GO:0043165">
    <property type="term" value="P:Gram-negative-bacterium-type cell outer membrane assembly"/>
    <property type="evidence" value="ECO:0007669"/>
    <property type="project" value="UniProtKB-UniRule"/>
</dbReference>
<dbReference type="PANTHER" id="PTHR30189:SF1">
    <property type="entry name" value="LPS-ASSEMBLY PROTEIN LPTD"/>
    <property type="match status" value="1"/>
</dbReference>
<gene>
    <name evidence="1" type="primary">lptD</name>
    <name evidence="4" type="ORF">PGB34_22830</name>
</gene>
<dbReference type="GO" id="GO:0015920">
    <property type="term" value="P:lipopolysaccharide transport"/>
    <property type="evidence" value="ECO:0007669"/>
    <property type="project" value="InterPro"/>
</dbReference>
<comment type="caution">
    <text evidence="4">The sequence shown here is derived from an EMBL/GenBank/DDBJ whole genome shotgun (WGS) entry which is preliminary data.</text>
</comment>
<dbReference type="GO" id="GO:0009279">
    <property type="term" value="C:cell outer membrane"/>
    <property type="evidence" value="ECO:0007669"/>
    <property type="project" value="UniProtKB-SubCell"/>
</dbReference>
<dbReference type="RefSeq" id="WP_271430420.1">
    <property type="nucleotide sequence ID" value="NZ_JAQIPB010000015.1"/>
</dbReference>
<dbReference type="PANTHER" id="PTHR30189">
    <property type="entry name" value="LPS-ASSEMBLY PROTEIN"/>
    <property type="match status" value="1"/>
</dbReference>
<keyword evidence="1" id="KW-0472">Membrane</keyword>
<comment type="caution">
    <text evidence="1">Lacks conserved residue(s) required for the propagation of feature annotation.</text>
</comment>
<keyword evidence="1" id="KW-0732">Signal</keyword>
<sequence precursor="true">MPELTRANRPWWLPPVPLALLSMALLQAQAAWAQSAWEAETPLKLQRTPMLLEAIPADQRGGRPSIVEGDRISGRPNLETIVEGNAELRRADTVIRADRLEYYQPDDLAKATGNVRVNRAGNVYEGPALQLKVERFEGFFNDVRYQLLATGAHGKAERVDFIDADRAVARRATYTTCRRDDTESYTPAWFLSAESLRTDSEENVGVAENVQLHVFGVPTPPIPRVSFPLNNERKSGLLPPTMGIDSLNGLELALPYYWNIAPNRDATLTTTVMAKRGVNVSGEFRYLEPAYNGEVRLDYMPSDSLPSNRRDEAISLALGNGDYARAAQLAAESSRHSRGRWGLWTKHHHSFNARDLGLDSLSADLQINRVSDDDYWRDFDRTPTRVTRLLPNDASLNWSKGDWSGRVRALKYQTLQNEDLRILPPYDRLPQLTADYTRYDWRGFDFSLNTDFTRFRANTAEQGQPNADRAVAKLQLSRPFLWPGAYVTPKVQLHTASYSFSSPLADGRSSATSTVPTFSVDSGMTFERDTSLFGKAYRQTLEPRAMYVYTPYRAQNRLPVYDTAANDFSFATLFTENEFSGSDRVSSTHSLTVGLSSRFLDAETGAERARVGIAQRRRFADQRITLPNTVAVTDRASDLLLGAQVNISPKWSVDTTVQYNPDDRRSNRSTVTARYTPGPYRTLSASYRYQADRISTNGVGNESIDLGWQWPLNDLWGDKGKDLGPGRGQGGGRWYALGRLNYSLRDKLMTDAVVGVEYDGCCYIGRVVFEKVSTGVATSTKRIMFQIEFLGFTSIGASPMQTLQLNVPRYQPLRLPQLAPSRFSNYD</sequence>
<evidence type="ECO:0000259" key="3">
    <source>
        <dbReference type="Pfam" id="PF19838"/>
    </source>
</evidence>
<comment type="subunit">
    <text evidence="1">Component of the lipopolysaccharide transport and assembly complex. Interacts with LptE and LptA.</text>
</comment>
<feature type="chain" id="PRO_5041753420" description="LPS-assembly protein LptD" evidence="1">
    <location>
        <begin position="34"/>
        <end position="827"/>
    </location>
</feature>
<evidence type="ECO:0000259" key="2">
    <source>
        <dbReference type="Pfam" id="PF04453"/>
    </source>
</evidence>
<feature type="signal peptide" evidence="1">
    <location>
        <begin position="1"/>
        <end position="33"/>
    </location>
</feature>
<reference evidence="4" key="1">
    <citation type="submission" date="2023-01" db="EMBL/GenBank/DDBJ databases">
        <title>Xenophilus mangrovi sp. nov., isolated from soil of Mangrove nature reserve.</title>
        <authorList>
            <person name="Xu S."/>
            <person name="Liu Z."/>
            <person name="Xu Y."/>
        </authorList>
    </citation>
    <scope>NUCLEOTIDE SEQUENCE</scope>
    <source>
        <strain evidence="4">YW8</strain>
    </source>
</reference>
<dbReference type="Pfam" id="PF04453">
    <property type="entry name" value="LptD"/>
    <property type="match status" value="1"/>
</dbReference>
<dbReference type="EMBL" id="JAQIPB010000015">
    <property type="protein sequence ID" value="MDA7419219.1"/>
    <property type="molecule type" value="Genomic_DNA"/>
</dbReference>
<feature type="domain" description="LptD C-terminal" evidence="2">
    <location>
        <begin position="341"/>
        <end position="716"/>
    </location>
</feature>